<comment type="caution">
    <text evidence="5">The sequence shown here is derived from an EMBL/GenBank/DDBJ whole genome shotgun (WGS) entry which is preliminary data.</text>
</comment>
<dbReference type="PANTHER" id="PTHR43132">
    <property type="entry name" value="ARSENICAL RESISTANCE OPERON REPRESSOR ARSR-RELATED"/>
    <property type="match status" value="1"/>
</dbReference>
<evidence type="ECO:0000256" key="1">
    <source>
        <dbReference type="ARBA" id="ARBA00023015"/>
    </source>
</evidence>
<dbReference type="GO" id="GO:0003700">
    <property type="term" value="F:DNA-binding transcription factor activity"/>
    <property type="evidence" value="ECO:0007669"/>
    <property type="project" value="InterPro"/>
</dbReference>
<protein>
    <submittedName>
        <fullName evidence="5">Transcriptional regulator</fullName>
    </submittedName>
</protein>
<evidence type="ECO:0000259" key="4">
    <source>
        <dbReference type="PROSITE" id="PS50987"/>
    </source>
</evidence>
<dbReference type="Pfam" id="PF01022">
    <property type="entry name" value="HTH_5"/>
    <property type="match status" value="1"/>
</dbReference>
<feature type="domain" description="HTH arsR-type" evidence="4">
    <location>
        <begin position="10"/>
        <end position="105"/>
    </location>
</feature>
<dbReference type="PRINTS" id="PR00778">
    <property type="entry name" value="HTHARSR"/>
</dbReference>
<keyword evidence="3" id="KW-0804">Transcription</keyword>
<reference evidence="5" key="1">
    <citation type="journal article" date="2023" name="Int. J. Syst. Evol. Microbiol.">
        <title>Collibacillus ludicampi gen. nov., sp. nov., a new soil bacterium of the family Alicyclobacillaceae.</title>
        <authorList>
            <person name="Jojima T."/>
            <person name="Ioku Y."/>
            <person name="Fukuta Y."/>
            <person name="Shirasaka N."/>
            <person name="Matsumura Y."/>
            <person name="Mori M."/>
        </authorList>
    </citation>
    <scope>NUCLEOTIDE SEQUENCE</scope>
    <source>
        <strain evidence="5">TP075</strain>
    </source>
</reference>
<dbReference type="PROSITE" id="PS50987">
    <property type="entry name" value="HTH_ARSR_2"/>
    <property type="match status" value="1"/>
</dbReference>
<evidence type="ECO:0000256" key="2">
    <source>
        <dbReference type="ARBA" id="ARBA00023125"/>
    </source>
</evidence>
<name>A0AAV4LIW6_9BACL</name>
<keyword evidence="6" id="KW-1185">Reference proteome</keyword>
<proteinExistence type="predicted"/>
<sequence length="106" mass="12153">MKRLTPSTEEALELFRQCTPLFQALGDRIRQSIILLLAEHESLNVNQIAEQIPLSRPAISHHLKILRETGLVLVNRKGTENFYSLEVEESIKLLKKLIQAVEETCF</sequence>
<dbReference type="RefSeq" id="WP_282200678.1">
    <property type="nucleotide sequence ID" value="NZ_BOQE01000001.1"/>
</dbReference>
<dbReference type="Gene3D" id="1.10.10.10">
    <property type="entry name" value="Winged helix-like DNA-binding domain superfamily/Winged helix DNA-binding domain"/>
    <property type="match status" value="1"/>
</dbReference>
<dbReference type="SUPFAM" id="SSF46785">
    <property type="entry name" value="Winged helix' DNA-binding domain"/>
    <property type="match status" value="1"/>
</dbReference>
<dbReference type="InterPro" id="IPR036390">
    <property type="entry name" value="WH_DNA-bd_sf"/>
</dbReference>
<keyword evidence="1" id="KW-0805">Transcription regulation</keyword>
<dbReference type="InterPro" id="IPR036388">
    <property type="entry name" value="WH-like_DNA-bd_sf"/>
</dbReference>
<evidence type="ECO:0000313" key="6">
    <source>
        <dbReference type="Proteomes" id="UP001057291"/>
    </source>
</evidence>
<dbReference type="InterPro" id="IPR011991">
    <property type="entry name" value="ArsR-like_HTH"/>
</dbReference>
<dbReference type="PANTHER" id="PTHR43132:SF6">
    <property type="entry name" value="HTH-TYPE TRANSCRIPTIONAL REPRESSOR CZRA"/>
    <property type="match status" value="1"/>
</dbReference>
<gene>
    <name evidence="5" type="primary">arsR</name>
    <name evidence="5" type="ORF">DNHGIG_32840</name>
</gene>
<evidence type="ECO:0000313" key="5">
    <source>
        <dbReference type="EMBL" id="GIM47735.1"/>
    </source>
</evidence>
<dbReference type="NCBIfam" id="NF033788">
    <property type="entry name" value="HTH_metalloreg"/>
    <property type="match status" value="1"/>
</dbReference>
<accession>A0AAV4LIW6</accession>
<dbReference type="InterPro" id="IPR001845">
    <property type="entry name" value="HTH_ArsR_DNA-bd_dom"/>
</dbReference>
<dbReference type="AlphaFoldDB" id="A0AAV4LIW6"/>
<dbReference type="GO" id="GO:0003677">
    <property type="term" value="F:DNA binding"/>
    <property type="evidence" value="ECO:0007669"/>
    <property type="project" value="UniProtKB-KW"/>
</dbReference>
<dbReference type="InterPro" id="IPR051011">
    <property type="entry name" value="Metal_resp_trans_reg"/>
</dbReference>
<dbReference type="CDD" id="cd00090">
    <property type="entry name" value="HTH_ARSR"/>
    <property type="match status" value="1"/>
</dbReference>
<dbReference type="Proteomes" id="UP001057291">
    <property type="component" value="Unassembled WGS sequence"/>
</dbReference>
<organism evidence="5 6">
    <name type="scientific">Collibacillus ludicampi</name>
    <dbReference type="NCBI Taxonomy" id="2771369"/>
    <lineage>
        <taxon>Bacteria</taxon>
        <taxon>Bacillati</taxon>
        <taxon>Bacillota</taxon>
        <taxon>Bacilli</taxon>
        <taxon>Bacillales</taxon>
        <taxon>Alicyclobacillaceae</taxon>
        <taxon>Collibacillus</taxon>
    </lineage>
</organism>
<evidence type="ECO:0000256" key="3">
    <source>
        <dbReference type="ARBA" id="ARBA00023163"/>
    </source>
</evidence>
<dbReference type="EMBL" id="BOQE01000001">
    <property type="protein sequence ID" value="GIM47735.1"/>
    <property type="molecule type" value="Genomic_DNA"/>
</dbReference>
<keyword evidence="2" id="KW-0238">DNA-binding</keyword>
<dbReference type="SMART" id="SM00418">
    <property type="entry name" value="HTH_ARSR"/>
    <property type="match status" value="1"/>
</dbReference>